<dbReference type="Gene3D" id="3.40.190.10">
    <property type="entry name" value="Periplasmic binding protein-like II"/>
    <property type="match status" value="2"/>
</dbReference>
<comment type="subcellular location">
    <subcellularLocation>
        <location evidence="1">Cell outer membrane</location>
        <topology evidence="1">Peripheral membrane protein</topology>
    </subcellularLocation>
</comment>
<feature type="chain" id="PRO_5045602172" evidence="4">
    <location>
        <begin position="29"/>
        <end position="490"/>
    </location>
</feature>
<dbReference type="PANTHER" id="PTHR35936:SF32">
    <property type="entry name" value="MEMBRANE-BOUND LYTIC MUREIN TRANSGLYCOSYLASE F"/>
    <property type="match status" value="1"/>
</dbReference>
<keyword evidence="6" id="KW-0456">Lyase</keyword>
<dbReference type="Gene3D" id="1.10.530.10">
    <property type="match status" value="1"/>
</dbReference>
<dbReference type="SUPFAM" id="SSF53955">
    <property type="entry name" value="Lysozyme-like"/>
    <property type="match status" value="1"/>
</dbReference>
<keyword evidence="3" id="KW-0472">Membrane</keyword>
<evidence type="ECO:0000256" key="4">
    <source>
        <dbReference type="SAM" id="SignalP"/>
    </source>
</evidence>
<dbReference type="CDD" id="cd01009">
    <property type="entry name" value="PBP2_YfhD_N"/>
    <property type="match status" value="1"/>
</dbReference>
<sequence>MNRLGMKRFLTALSACLLLGCGNLSSPAQRVLPWAESKELTVLVQNGPTTLYVDAEGRYAGIEYDLVTRFAEAQGLKVRFIMAATYGEVVQRLKRKEAHLAVGVHRDIDGEGLVFGPGYQTVKPVLVYPAARNESNVLRQIEQGQGTLSTLPQYTASLQQHKIKFPNLLWNTVDQVDNEDLIESVASGKLDYAVVDSHAADIAQNYYPNVAISKSFGDSAQQLSWAMLEGDNQLSTMVSAFFRQAMADGSLGRLQDRYYGHINRVDPVDALTYLGRIKSTLPQFKATFLKAEAETGIDWRLLAALAYQESHWDNASISPTGVRGIMMLTNDTASLLGVNRLDPQQSILGGARYVQLMRKGIPEHVPEPDRTWQALAAYNIGLGHVEDARTLAQRLDKNPDSWTDLKGILPLLRKAEHFSTLKYGYARGGAPVIYVERLKTYYDILVRFEKPSKITAPEYSTTVMVDNPGNLTLDINSKLSQAKPRQVAAL</sequence>
<reference evidence="6 7" key="1">
    <citation type="submission" date="2021-10" db="EMBL/GenBank/DDBJ databases">
        <authorList>
            <person name="Chen M."/>
        </authorList>
    </citation>
    <scope>NUCLEOTIDE SEQUENCE [LARGE SCALE GENOMIC DNA]</scope>
    <source>
        <strain evidence="6 7">H3-26</strain>
    </source>
</reference>
<feature type="domain" description="Solute-binding protein family 3/N-terminal" evidence="5">
    <location>
        <begin position="39"/>
        <end position="262"/>
    </location>
</feature>
<proteinExistence type="predicted"/>
<dbReference type="EMBL" id="JAJAWG010000004">
    <property type="protein sequence ID" value="MCB5196301.1"/>
    <property type="molecule type" value="Genomic_DNA"/>
</dbReference>
<dbReference type="InterPro" id="IPR023346">
    <property type="entry name" value="Lysozyme-like_dom_sf"/>
</dbReference>
<dbReference type="GO" id="GO:0016829">
    <property type="term" value="F:lyase activity"/>
    <property type="evidence" value="ECO:0007669"/>
    <property type="project" value="UniProtKB-KW"/>
</dbReference>
<dbReference type="EC" id="4.2.2.-" evidence="6"/>
<dbReference type="InterPro" id="IPR008258">
    <property type="entry name" value="Transglycosylase_SLT_dom_1"/>
</dbReference>
<feature type="signal peptide" evidence="4">
    <location>
        <begin position="1"/>
        <end position="28"/>
    </location>
</feature>
<dbReference type="InterPro" id="IPR001638">
    <property type="entry name" value="Solute-binding_3/MltF_N"/>
</dbReference>
<comment type="caution">
    <text evidence="6">The sequence shown here is derived from an EMBL/GenBank/DDBJ whole genome shotgun (WGS) entry which is preliminary data.</text>
</comment>
<evidence type="ECO:0000313" key="6">
    <source>
        <dbReference type="EMBL" id="MCB5196301.1"/>
    </source>
</evidence>
<dbReference type="CDD" id="cd13403">
    <property type="entry name" value="MLTF-like"/>
    <property type="match status" value="1"/>
</dbReference>
<dbReference type="PANTHER" id="PTHR35936">
    <property type="entry name" value="MEMBRANE-BOUND LYTIC MUREIN TRANSGLYCOSYLASE F"/>
    <property type="match status" value="1"/>
</dbReference>
<protein>
    <submittedName>
        <fullName evidence="6">Membrane-bound lytic murein transglycosylase MltF</fullName>
        <ecNumber evidence="6">4.2.2.-</ecNumber>
    </submittedName>
</protein>
<evidence type="ECO:0000256" key="2">
    <source>
        <dbReference type="ARBA" id="ARBA00022729"/>
    </source>
</evidence>
<gene>
    <name evidence="6" type="primary">mltF</name>
    <name evidence="6" type="ORF">LG219_08420</name>
</gene>
<accession>A0ABS8BKR4</accession>
<dbReference type="SUPFAM" id="SSF53850">
    <property type="entry name" value="Periplasmic binding protein-like II"/>
    <property type="match status" value="1"/>
</dbReference>
<evidence type="ECO:0000256" key="1">
    <source>
        <dbReference type="ARBA" id="ARBA00004339"/>
    </source>
</evidence>
<dbReference type="SMART" id="SM00062">
    <property type="entry name" value="PBPb"/>
    <property type="match status" value="1"/>
</dbReference>
<organism evidence="6 7">
    <name type="scientific">Deefgea salmonis</name>
    <dbReference type="NCBI Taxonomy" id="2875502"/>
    <lineage>
        <taxon>Bacteria</taxon>
        <taxon>Pseudomonadati</taxon>
        <taxon>Pseudomonadota</taxon>
        <taxon>Betaproteobacteria</taxon>
        <taxon>Neisseriales</taxon>
        <taxon>Chitinibacteraceae</taxon>
        <taxon>Deefgea</taxon>
    </lineage>
</organism>
<evidence type="ECO:0000256" key="3">
    <source>
        <dbReference type="ARBA" id="ARBA00023237"/>
    </source>
</evidence>
<evidence type="ECO:0000313" key="7">
    <source>
        <dbReference type="Proteomes" id="UP001198034"/>
    </source>
</evidence>
<dbReference type="NCBIfam" id="NF008112">
    <property type="entry name" value="PRK10859.1"/>
    <property type="match status" value="1"/>
</dbReference>
<dbReference type="Pfam" id="PF00497">
    <property type="entry name" value="SBP_bac_3"/>
    <property type="match status" value="1"/>
</dbReference>
<dbReference type="RefSeq" id="WP_226764182.1">
    <property type="nucleotide sequence ID" value="NZ_JAJAWG010000004.1"/>
</dbReference>
<keyword evidence="3" id="KW-0998">Cell outer membrane</keyword>
<dbReference type="Proteomes" id="UP001198034">
    <property type="component" value="Unassembled WGS sequence"/>
</dbReference>
<name>A0ABS8BKR4_9NEIS</name>
<evidence type="ECO:0000259" key="5">
    <source>
        <dbReference type="SMART" id="SM00062"/>
    </source>
</evidence>
<keyword evidence="2 4" id="KW-0732">Signal</keyword>
<dbReference type="Pfam" id="PF01464">
    <property type="entry name" value="SLT"/>
    <property type="match status" value="1"/>
</dbReference>
<dbReference type="PROSITE" id="PS51257">
    <property type="entry name" value="PROKAR_LIPOPROTEIN"/>
    <property type="match status" value="1"/>
</dbReference>
<keyword evidence="7" id="KW-1185">Reference proteome</keyword>